<dbReference type="KEGG" id="acel:acsn021_33960"/>
<dbReference type="RefSeq" id="WP_184093658.1">
    <property type="nucleotide sequence ID" value="NZ_AP023367.1"/>
</dbReference>
<gene>
    <name evidence="1" type="ORF">acsn021_33960</name>
</gene>
<dbReference type="InterPro" id="IPR034660">
    <property type="entry name" value="DinB/YfiT-like"/>
</dbReference>
<dbReference type="InterPro" id="IPR012550">
    <property type="entry name" value="DUF1706"/>
</dbReference>
<reference evidence="1 2" key="1">
    <citation type="journal article" date="2016" name="Int. J. Syst. Evol. Microbiol.">
        <title>Descriptions of Anaerotaenia torta gen. nov., sp. nov. and Anaerocolumna cellulosilytica gen. nov., sp. nov. isolated from a methanogenic reactor of cattle waste.</title>
        <authorList>
            <person name="Uek A."/>
            <person name="Ohtaki Y."/>
            <person name="Kaku N."/>
            <person name="Ueki K."/>
        </authorList>
    </citation>
    <scope>NUCLEOTIDE SEQUENCE [LARGE SCALE GENOMIC DNA]</scope>
    <source>
        <strain evidence="1 2">SN021</strain>
    </source>
</reference>
<dbReference type="Proteomes" id="UP000515561">
    <property type="component" value="Chromosome"/>
</dbReference>
<organism evidence="1 2">
    <name type="scientific">Anaerocolumna cellulosilytica</name>
    <dbReference type="NCBI Taxonomy" id="433286"/>
    <lineage>
        <taxon>Bacteria</taxon>
        <taxon>Bacillati</taxon>
        <taxon>Bacillota</taxon>
        <taxon>Clostridia</taxon>
        <taxon>Lachnospirales</taxon>
        <taxon>Lachnospiraceae</taxon>
        <taxon>Anaerocolumna</taxon>
    </lineage>
</organism>
<dbReference type="PANTHER" id="PTHR40658:SF3">
    <property type="entry name" value="CLBS_DFSB FAMILY FOUR-HELIX BUNDLE PROTEIN"/>
    <property type="match status" value="1"/>
</dbReference>
<dbReference type="PIRSF" id="PIRSF031551">
    <property type="entry name" value="DUF1706"/>
    <property type="match status" value="1"/>
</dbReference>
<protein>
    <submittedName>
        <fullName evidence="1">Uncharacterized protein</fullName>
    </submittedName>
</protein>
<name>A0A6S6R746_9FIRM</name>
<keyword evidence="2" id="KW-1185">Reference proteome</keyword>
<dbReference type="AlphaFoldDB" id="A0A6S6R746"/>
<dbReference type="Pfam" id="PF08020">
    <property type="entry name" value="DUF1706"/>
    <property type="match status" value="1"/>
</dbReference>
<dbReference type="EMBL" id="AP023367">
    <property type="protein sequence ID" value="BCJ95827.1"/>
    <property type="molecule type" value="Genomic_DNA"/>
</dbReference>
<proteinExistence type="predicted"/>
<evidence type="ECO:0000313" key="2">
    <source>
        <dbReference type="Proteomes" id="UP000515561"/>
    </source>
</evidence>
<sequence length="172" mass="20817">MREYTNKNEMILEIRKTADLFEREFDVILETEKDIRVDDVDKTPQEMIAYQLGWLNLITGWEEDEKAGREVITPAPGFKWNELGALYQSFYEKYKEYSLLEMRNEFKRNVEELISWLEQVEDKAFFQPGIRKWTITNANWPMWKWVHINTVAPFKSFRSKIRKWKKCFNTTA</sequence>
<dbReference type="Gene3D" id="1.20.120.450">
    <property type="entry name" value="dinb family like domain"/>
    <property type="match status" value="1"/>
</dbReference>
<dbReference type="PANTHER" id="PTHR40658">
    <property type="match status" value="1"/>
</dbReference>
<accession>A0A6S6R746</accession>
<evidence type="ECO:0000313" key="1">
    <source>
        <dbReference type="EMBL" id="BCJ95827.1"/>
    </source>
</evidence>